<feature type="transmembrane region" description="Helical" evidence="5">
    <location>
        <begin position="264"/>
        <end position="283"/>
    </location>
</feature>
<feature type="transmembrane region" description="Helical" evidence="5">
    <location>
        <begin position="176"/>
        <end position="196"/>
    </location>
</feature>
<sequence>MTAANALRLLSLAAIWGASFLFMRIAAPALGSVWLAGGRVLGAALFLLLCAAWLKRLLALRVHARHFLILGLFNSALPFWLYSHAAQHLSASLMAILNATAPLWGALIAALLSRQALPARVAFGLFLGVAGVALLVGFTRQQLSAPVLWAVLACLGAALCYGIASNYARGHSEVDAFSNAHGSMWAASFLLLPWLPTAVPAQMPGWDVAAAVLALGVVCSGVAYLLYFRLLAELGAAQALTVTFLIPLFGVLWGWLFLHEPVGWHTAGGALVVLLGTALVTGFNPRVLWRKTELSP</sequence>
<keyword evidence="2 5" id="KW-0812">Transmembrane</keyword>
<dbReference type="PANTHER" id="PTHR32322:SF9">
    <property type="entry name" value="AMINO-ACID METABOLITE EFFLUX PUMP-RELATED"/>
    <property type="match status" value="1"/>
</dbReference>
<feature type="transmembrane region" description="Helical" evidence="5">
    <location>
        <begin position="208"/>
        <end position="227"/>
    </location>
</feature>
<evidence type="ECO:0000256" key="3">
    <source>
        <dbReference type="ARBA" id="ARBA00022989"/>
    </source>
</evidence>
<keyword evidence="4 5" id="KW-0472">Membrane</keyword>
<evidence type="ECO:0000256" key="5">
    <source>
        <dbReference type="SAM" id="Phobius"/>
    </source>
</evidence>
<dbReference type="EMBL" id="FOAS01000001">
    <property type="protein sequence ID" value="SEK20514.1"/>
    <property type="molecule type" value="Genomic_DNA"/>
</dbReference>
<evidence type="ECO:0000313" key="7">
    <source>
        <dbReference type="EMBL" id="SEK20514.1"/>
    </source>
</evidence>
<accession>A0A1H7F3W1</accession>
<dbReference type="STRING" id="1429083.GCA_001885685_00527"/>
<feature type="transmembrane region" description="Helical" evidence="5">
    <location>
        <begin position="119"/>
        <end position="139"/>
    </location>
</feature>
<evidence type="ECO:0000259" key="6">
    <source>
        <dbReference type="Pfam" id="PF00892"/>
    </source>
</evidence>
<dbReference type="Proteomes" id="UP000185766">
    <property type="component" value="Unassembled WGS sequence"/>
</dbReference>
<dbReference type="InterPro" id="IPR050638">
    <property type="entry name" value="AA-Vitamin_Transporters"/>
</dbReference>
<dbReference type="InterPro" id="IPR000620">
    <property type="entry name" value="EamA_dom"/>
</dbReference>
<protein>
    <submittedName>
        <fullName evidence="7">Permease of the drug/metabolite transporter (DMT) superfamily</fullName>
    </submittedName>
</protein>
<feature type="transmembrane region" description="Helical" evidence="5">
    <location>
        <begin position="33"/>
        <end position="54"/>
    </location>
</feature>
<keyword evidence="8" id="KW-1185">Reference proteome</keyword>
<keyword evidence="3 5" id="KW-1133">Transmembrane helix</keyword>
<reference evidence="7 8" key="1">
    <citation type="submission" date="2016-10" db="EMBL/GenBank/DDBJ databases">
        <authorList>
            <person name="de Groot N.N."/>
        </authorList>
    </citation>
    <scope>NUCLEOTIDE SEQUENCE [LARGE SCALE GENOMIC DNA]</scope>
    <source>
        <strain evidence="7 8">JCM 19513</strain>
    </source>
</reference>
<evidence type="ECO:0000256" key="4">
    <source>
        <dbReference type="ARBA" id="ARBA00023136"/>
    </source>
</evidence>
<organism evidence="7 8">
    <name type="scientific">Atopomonas hussainii</name>
    <dbReference type="NCBI Taxonomy" id="1429083"/>
    <lineage>
        <taxon>Bacteria</taxon>
        <taxon>Pseudomonadati</taxon>
        <taxon>Pseudomonadota</taxon>
        <taxon>Gammaproteobacteria</taxon>
        <taxon>Pseudomonadales</taxon>
        <taxon>Pseudomonadaceae</taxon>
        <taxon>Atopomonas</taxon>
    </lineage>
</organism>
<dbReference type="GO" id="GO:0016020">
    <property type="term" value="C:membrane"/>
    <property type="evidence" value="ECO:0007669"/>
    <property type="project" value="UniProtKB-SubCell"/>
</dbReference>
<feature type="transmembrane region" description="Helical" evidence="5">
    <location>
        <begin position="145"/>
        <end position="164"/>
    </location>
</feature>
<feature type="transmembrane region" description="Helical" evidence="5">
    <location>
        <begin position="66"/>
        <end position="83"/>
    </location>
</feature>
<feature type="domain" description="EamA" evidence="6">
    <location>
        <begin position="149"/>
        <end position="281"/>
    </location>
</feature>
<dbReference type="SUPFAM" id="SSF103481">
    <property type="entry name" value="Multidrug resistance efflux transporter EmrE"/>
    <property type="match status" value="2"/>
</dbReference>
<dbReference type="Pfam" id="PF00892">
    <property type="entry name" value="EamA"/>
    <property type="match status" value="2"/>
</dbReference>
<proteinExistence type="predicted"/>
<feature type="transmembrane region" description="Helical" evidence="5">
    <location>
        <begin position="89"/>
        <end position="112"/>
    </location>
</feature>
<feature type="transmembrane region" description="Helical" evidence="5">
    <location>
        <begin position="7"/>
        <end position="27"/>
    </location>
</feature>
<dbReference type="RefSeq" id="WP_074864030.1">
    <property type="nucleotide sequence ID" value="NZ_FOAS01000001.1"/>
</dbReference>
<dbReference type="PANTHER" id="PTHR32322">
    <property type="entry name" value="INNER MEMBRANE TRANSPORTER"/>
    <property type="match status" value="1"/>
</dbReference>
<evidence type="ECO:0000256" key="1">
    <source>
        <dbReference type="ARBA" id="ARBA00004141"/>
    </source>
</evidence>
<name>A0A1H7F3W1_9GAMM</name>
<feature type="transmembrane region" description="Helical" evidence="5">
    <location>
        <begin position="239"/>
        <end position="258"/>
    </location>
</feature>
<dbReference type="AlphaFoldDB" id="A0A1H7F3W1"/>
<evidence type="ECO:0000256" key="2">
    <source>
        <dbReference type="ARBA" id="ARBA00022692"/>
    </source>
</evidence>
<dbReference type="InterPro" id="IPR037185">
    <property type="entry name" value="EmrE-like"/>
</dbReference>
<evidence type="ECO:0000313" key="8">
    <source>
        <dbReference type="Proteomes" id="UP000185766"/>
    </source>
</evidence>
<dbReference type="Gene3D" id="1.10.3730.20">
    <property type="match status" value="1"/>
</dbReference>
<gene>
    <name evidence="7" type="ORF">SAMN05216214_10191</name>
</gene>
<feature type="domain" description="EamA" evidence="6">
    <location>
        <begin position="9"/>
        <end position="136"/>
    </location>
</feature>
<comment type="subcellular location">
    <subcellularLocation>
        <location evidence="1">Membrane</location>
        <topology evidence="1">Multi-pass membrane protein</topology>
    </subcellularLocation>
</comment>